<reference evidence="1 2" key="1">
    <citation type="submission" date="2019-06" db="EMBL/GenBank/DDBJ databases">
        <title>Saccharibacillus brassicae sp. nov., an endophytic bacterium isolated from Chinese cabbage seeds (Brassica pekinensis).</title>
        <authorList>
            <person name="Jiang L."/>
            <person name="Lee J."/>
            <person name="Kim S.W."/>
        </authorList>
    </citation>
    <scope>NUCLEOTIDE SEQUENCE [LARGE SCALE GENOMIC DNA]</scope>
    <source>
        <strain evidence="2">KCTC 43072 / ATSA2</strain>
    </source>
</reference>
<sequence length="144" mass="15781">MGKEREEVLTIRISTEEALRLENPQGDSVVMIPFRGQAAGPYFEGEVLPGGVDTQIIGQPGNRHTLSARYMLQGTDRAGQRCELYIENNGSFGGVPEAEGLLFRTTPKIITNSETLSFLNGARLVGEGRPSEDGVEIRIYRLEA</sequence>
<dbReference type="KEGG" id="saca:FFV09_10205"/>
<dbReference type="Proteomes" id="UP000316968">
    <property type="component" value="Chromosome"/>
</dbReference>
<dbReference type="AlphaFoldDB" id="A0A4Y6UX62"/>
<protein>
    <submittedName>
        <fullName evidence="1">DUF3237 domain-containing protein</fullName>
    </submittedName>
</protein>
<evidence type="ECO:0000313" key="1">
    <source>
        <dbReference type="EMBL" id="QDH21190.1"/>
    </source>
</evidence>
<accession>A0A4Y6UX62</accession>
<organism evidence="1 2">
    <name type="scientific">Saccharibacillus brassicae</name>
    <dbReference type="NCBI Taxonomy" id="2583377"/>
    <lineage>
        <taxon>Bacteria</taxon>
        <taxon>Bacillati</taxon>
        <taxon>Bacillota</taxon>
        <taxon>Bacilli</taxon>
        <taxon>Bacillales</taxon>
        <taxon>Paenibacillaceae</taxon>
        <taxon>Saccharibacillus</taxon>
    </lineage>
</organism>
<proteinExistence type="predicted"/>
<name>A0A4Y6UX62_SACBS</name>
<dbReference type="EMBL" id="CP041217">
    <property type="protein sequence ID" value="QDH21190.1"/>
    <property type="molecule type" value="Genomic_DNA"/>
</dbReference>
<keyword evidence="2" id="KW-1185">Reference proteome</keyword>
<dbReference type="OrthoDB" id="2003249at2"/>
<dbReference type="Gene3D" id="2.40.160.20">
    <property type="match status" value="1"/>
</dbReference>
<dbReference type="Pfam" id="PF11578">
    <property type="entry name" value="DUF3237"/>
    <property type="match status" value="1"/>
</dbReference>
<evidence type="ECO:0000313" key="2">
    <source>
        <dbReference type="Proteomes" id="UP000316968"/>
    </source>
</evidence>
<dbReference type="RefSeq" id="WP_141447737.1">
    <property type="nucleotide sequence ID" value="NZ_CP041217.1"/>
</dbReference>
<gene>
    <name evidence="1" type="ORF">FFV09_10205</name>
</gene>